<dbReference type="AlphaFoldDB" id="E0UMP9"/>
<gene>
    <name evidence="1" type="ordered locus">Cyan7822_6446</name>
</gene>
<keyword evidence="2" id="KW-1185">Reference proteome</keyword>
<dbReference type="HOGENOM" id="CLU_1501119_0_0_3"/>
<sequence>MMGELNYFKIENNLHETFFSINFFSTATPPSAVNTLLRTSIMSRYQIEALNPQKYDVYIGFDLAGGSSFWTFFGQVLDLEIESQLDNLPPDVPIEEAEELEEKLVVLWVGSDYRHPIRSIAQLEQLLAPYAQITPDMKQQLLDDQERELHQPKTPLSGFVELFVRSQDSANSIQIDEPS</sequence>
<accession>E0UMP9</accession>
<organism evidence="1 2">
    <name type="scientific">Gloeothece verrucosa (strain PCC 7822)</name>
    <name type="common">Cyanothece sp. (strain PCC 7822)</name>
    <dbReference type="NCBI Taxonomy" id="497965"/>
    <lineage>
        <taxon>Bacteria</taxon>
        <taxon>Bacillati</taxon>
        <taxon>Cyanobacteriota</taxon>
        <taxon>Cyanophyceae</taxon>
        <taxon>Oscillatoriophycideae</taxon>
        <taxon>Chroococcales</taxon>
        <taxon>Aphanothecaceae</taxon>
        <taxon>Gloeothece</taxon>
        <taxon>Gloeothece verrucosa</taxon>
    </lineage>
</organism>
<name>E0UMP9_GLOV7</name>
<evidence type="ECO:0000313" key="1">
    <source>
        <dbReference type="EMBL" id="ADN18229.1"/>
    </source>
</evidence>
<dbReference type="EMBL" id="CP002200">
    <property type="protein sequence ID" value="ADN18229.1"/>
    <property type="molecule type" value="Genomic_DNA"/>
</dbReference>
<geneLocation type="plasmid" evidence="1 2">
    <name>Cy782202</name>
</geneLocation>
<proteinExistence type="predicted"/>
<dbReference type="Proteomes" id="UP000008206">
    <property type="component" value="Plasmid Cy782202"/>
</dbReference>
<evidence type="ECO:0000313" key="2">
    <source>
        <dbReference type="Proteomes" id="UP000008206"/>
    </source>
</evidence>
<dbReference type="KEGG" id="cyj:Cyan7822_6446"/>
<reference evidence="2" key="1">
    <citation type="journal article" date="2011" name="MBio">
        <title>Novel metabolic attributes of the genus Cyanothece, comprising a group of unicellular nitrogen-fixing Cyanobacteria.</title>
        <authorList>
            <person name="Bandyopadhyay A."/>
            <person name="Elvitigala T."/>
            <person name="Welsh E."/>
            <person name="Stockel J."/>
            <person name="Liberton M."/>
            <person name="Min H."/>
            <person name="Sherman L.A."/>
            <person name="Pakrasi H.B."/>
        </authorList>
    </citation>
    <scope>NUCLEOTIDE SEQUENCE [LARGE SCALE GENOMIC DNA]</scope>
    <source>
        <strain evidence="2">PCC 7822</strain>
        <plasmid evidence="2">Cy782202</plasmid>
    </source>
</reference>
<keyword evidence="1" id="KW-0614">Plasmid</keyword>
<protein>
    <submittedName>
        <fullName evidence="1">Uncharacterized protein</fullName>
    </submittedName>
</protein>